<proteinExistence type="predicted"/>
<organism evidence="1 2">
    <name type="scientific">Steinernema glaseri</name>
    <dbReference type="NCBI Taxonomy" id="37863"/>
    <lineage>
        <taxon>Eukaryota</taxon>
        <taxon>Metazoa</taxon>
        <taxon>Ecdysozoa</taxon>
        <taxon>Nematoda</taxon>
        <taxon>Chromadorea</taxon>
        <taxon>Rhabditida</taxon>
        <taxon>Tylenchina</taxon>
        <taxon>Panagrolaimomorpha</taxon>
        <taxon>Strongyloidoidea</taxon>
        <taxon>Steinernematidae</taxon>
        <taxon>Steinernema</taxon>
    </lineage>
</organism>
<reference evidence="2" key="1">
    <citation type="submission" date="2016-11" db="UniProtKB">
        <authorList>
            <consortium name="WormBaseParasite"/>
        </authorList>
    </citation>
    <scope>IDENTIFICATION</scope>
</reference>
<keyword evidence="1" id="KW-1185">Reference proteome</keyword>
<evidence type="ECO:0000313" key="2">
    <source>
        <dbReference type="WBParaSite" id="L893_g16930.t1"/>
    </source>
</evidence>
<protein>
    <submittedName>
        <fullName evidence="2">F-box domain-containing protein</fullName>
    </submittedName>
</protein>
<dbReference type="AlphaFoldDB" id="A0A1I7YJH5"/>
<name>A0A1I7YJH5_9BILA</name>
<sequence>MGALCCIRANRYKSDFDRLPSEVVYHILVALSKLEKHPCLINRYRLVCHEWNNLIGDVVTSSGLGTPAPGAPVCLTILVSTAKPDLKLSVDTAKGQLSISTDDLKKYPENGPKRLIINKCDIKCPTVSAMHMQAIAELATTLSNVRELQLFPGEKYSYSPADFRKLLNSCGLSLQTIICQDPRGGSVEDQEEVDHLNVVKNFYAYTSSKVKKDRYFVRLRGDHIYYKGFRAWRYTWTPESRGSAWPNPEKHAERKSYLIAPERYVKLRKNQKLSYFQQLNSFDYPICPSQM</sequence>
<accession>A0A1I7YJH5</accession>
<dbReference type="WBParaSite" id="L893_g16930.t1">
    <property type="protein sequence ID" value="L893_g16930.t1"/>
    <property type="gene ID" value="L893_g16930"/>
</dbReference>
<dbReference type="Proteomes" id="UP000095287">
    <property type="component" value="Unplaced"/>
</dbReference>
<evidence type="ECO:0000313" key="1">
    <source>
        <dbReference type="Proteomes" id="UP000095287"/>
    </source>
</evidence>